<organism evidence="1 2">
    <name type="scientific">Arenimonas oryziterrae DSM 21050 = YC6267</name>
    <dbReference type="NCBI Taxonomy" id="1121015"/>
    <lineage>
        <taxon>Bacteria</taxon>
        <taxon>Pseudomonadati</taxon>
        <taxon>Pseudomonadota</taxon>
        <taxon>Gammaproteobacteria</taxon>
        <taxon>Lysobacterales</taxon>
        <taxon>Lysobacteraceae</taxon>
        <taxon>Arenimonas</taxon>
    </lineage>
</organism>
<dbReference type="RefSeq" id="WP_022970473.1">
    <property type="nucleotide sequence ID" value="NZ_ATVD01000008.1"/>
</dbReference>
<accession>A0A091ASJ3</accession>
<protein>
    <submittedName>
        <fullName evidence="1">Uncharacterized protein</fullName>
    </submittedName>
</protein>
<sequence length="127" mass="13041">MNPISVYVTLGLALALLLSIAGNTWQLWHSGVAAGRAEGEATITQLRDTNAGLAKTAAVNSAIAVVAKEQNLALVNDLAAIAERARGERIVYRTAAAAAPLAPNCAPGQARMDAVNAMLGPQAEVKP</sequence>
<dbReference type="STRING" id="1121015.GCA_000420545_02884"/>
<proteinExistence type="predicted"/>
<dbReference type="AlphaFoldDB" id="A0A091ASJ3"/>
<dbReference type="PATRIC" id="fig|1121015.4.peg.2306"/>
<dbReference type="EMBL" id="AVCI01000011">
    <property type="protein sequence ID" value="KFN42336.1"/>
    <property type="molecule type" value="Genomic_DNA"/>
</dbReference>
<dbReference type="Proteomes" id="UP000029385">
    <property type="component" value="Unassembled WGS sequence"/>
</dbReference>
<keyword evidence="2" id="KW-1185">Reference proteome</keyword>
<comment type="caution">
    <text evidence="1">The sequence shown here is derived from an EMBL/GenBank/DDBJ whole genome shotgun (WGS) entry which is preliminary data.</text>
</comment>
<evidence type="ECO:0000313" key="2">
    <source>
        <dbReference type="Proteomes" id="UP000029385"/>
    </source>
</evidence>
<name>A0A091ASJ3_9GAMM</name>
<gene>
    <name evidence="1" type="ORF">N789_14195</name>
</gene>
<reference evidence="1 2" key="1">
    <citation type="submission" date="2013-09" db="EMBL/GenBank/DDBJ databases">
        <title>Genome sequencing of Arenimonas oryziterrae.</title>
        <authorList>
            <person name="Chen F."/>
            <person name="Wang G."/>
        </authorList>
    </citation>
    <scope>NUCLEOTIDE SEQUENCE [LARGE SCALE GENOMIC DNA]</scope>
    <source>
        <strain evidence="1 2">YC6267</strain>
    </source>
</reference>
<evidence type="ECO:0000313" key="1">
    <source>
        <dbReference type="EMBL" id="KFN42336.1"/>
    </source>
</evidence>